<comment type="caution">
    <text evidence="1">The sequence shown here is derived from an EMBL/GenBank/DDBJ whole genome shotgun (WGS) entry which is preliminary data.</text>
</comment>
<gene>
    <name evidence="1" type="ORF">LCGC14_0956370</name>
</gene>
<organism evidence="1">
    <name type="scientific">marine sediment metagenome</name>
    <dbReference type="NCBI Taxonomy" id="412755"/>
    <lineage>
        <taxon>unclassified sequences</taxon>
        <taxon>metagenomes</taxon>
        <taxon>ecological metagenomes</taxon>
    </lineage>
</organism>
<sequence length="71" mass="8156">MTLENAQKLLKHYNDLADGTISKPFGHKDWADVIYNAKVRAVEMQKKVDEYPKPVEVKENKPTKVKTDGKK</sequence>
<proteinExistence type="predicted"/>
<name>A0A0F9QZ42_9ZZZZ</name>
<accession>A0A0F9QZ42</accession>
<reference evidence="1" key="1">
    <citation type="journal article" date="2015" name="Nature">
        <title>Complex archaea that bridge the gap between prokaryotes and eukaryotes.</title>
        <authorList>
            <person name="Spang A."/>
            <person name="Saw J.H."/>
            <person name="Jorgensen S.L."/>
            <person name="Zaremba-Niedzwiedzka K."/>
            <person name="Martijn J."/>
            <person name="Lind A.E."/>
            <person name="van Eijk R."/>
            <person name="Schleper C."/>
            <person name="Guy L."/>
            <person name="Ettema T.J."/>
        </authorList>
    </citation>
    <scope>NUCLEOTIDE SEQUENCE</scope>
</reference>
<dbReference type="AlphaFoldDB" id="A0A0F9QZ42"/>
<evidence type="ECO:0000313" key="1">
    <source>
        <dbReference type="EMBL" id="KKN18386.1"/>
    </source>
</evidence>
<protein>
    <submittedName>
        <fullName evidence="1">Uncharacterized protein</fullName>
    </submittedName>
</protein>
<dbReference type="EMBL" id="LAZR01003433">
    <property type="protein sequence ID" value="KKN18386.1"/>
    <property type="molecule type" value="Genomic_DNA"/>
</dbReference>